<feature type="region of interest" description="Disordered" evidence="1">
    <location>
        <begin position="247"/>
        <end position="270"/>
    </location>
</feature>
<feature type="signal peptide" evidence="2">
    <location>
        <begin position="1"/>
        <end position="23"/>
    </location>
</feature>
<evidence type="ECO:0008006" key="5">
    <source>
        <dbReference type="Google" id="ProtNLM"/>
    </source>
</evidence>
<feature type="region of interest" description="Disordered" evidence="1">
    <location>
        <begin position="296"/>
        <end position="345"/>
    </location>
</feature>
<feature type="chain" id="PRO_5040853137" description="WD40 repeat domain-containing protein" evidence="2">
    <location>
        <begin position="24"/>
        <end position="435"/>
    </location>
</feature>
<dbReference type="AlphaFoldDB" id="A0A9X3N5A9"/>
<dbReference type="EMBL" id="JAPDOD010000097">
    <property type="protein sequence ID" value="MDA0167285.1"/>
    <property type="molecule type" value="Genomic_DNA"/>
</dbReference>
<comment type="caution">
    <text evidence="3">The sequence shown here is derived from an EMBL/GenBank/DDBJ whole genome shotgun (WGS) entry which is preliminary data.</text>
</comment>
<organism evidence="3 4">
    <name type="scientific">Solirubrobacter ginsenosidimutans</name>
    <dbReference type="NCBI Taxonomy" id="490573"/>
    <lineage>
        <taxon>Bacteria</taxon>
        <taxon>Bacillati</taxon>
        <taxon>Actinomycetota</taxon>
        <taxon>Thermoleophilia</taxon>
        <taxon>Solirubrobacterales</taxon>
        <taxon>Solirubrobacteraceae</taxon>
        <taxon>Solirubrobacter</taxon>
    </lineage>
</organism>
<dbReference type="Gene3D" id="2.120.10.30">
    <property type="entry name" value="TolB, C-terminal domain"/>
    <property type="match status" value="1"/>
</dbReference>
<dbReference type="InterPro" id="IPR011042">
    <property type="entry name" value="6-blade_b-propeller_TolB-like"/>
</dbReference>
<evidence type="ECO:0000313" key="4">
    <source>
        <dbReference type="Proteomes" id="UP001149140"/>
    </source>
</evidence>
<accession>A0A9X3N5A9</accession>
<name>A0A9X3N5A9_9ACTN</name>
<dbReference type="Proteomes" id="UP001149140">
    <property type="component" value="Unassembled WGS sequence"/>
</dbReference>
<sequence>MKLPKILLAAGLAALALPAVASADSIVYIDQGNVWSSSPDGARKVQLTTGGGWHSPTQADDGTVAAVQGTGPIVVMAPDGRPLHTITTPMARSGDGGTFAARPVELSFSPDGSKLAYAYLAYSCPPASSCGSIQRSTFYTAADVTEATPVDVYGNQFSVSDPEWVSNSRTLVFGGFGSQVSIDDLGPGDYSQKPWMVPNGDMGDGEVTRDGKRLAVTFDYGANKKLAFFAVKGDVKTEFPPAYPDAACSTTGGDERLSDPSWSPDGSGLAYESSAGIETTRFTQLGADVCATGDDHVLTASGSEPDWGPADPPAAAYVPPAPQVPATPPAGAAPAAGPASPTATPRATARFGTVQATAKALKKGMAVKVTVSAAGKVSVTATLRGKALATGHATAKRAGSVTVKLPKIKKSLKGKRLTLKLSFKGASMSKTVTVH</sequence>
<feature type="compositionally biased region" description="Pro residues" evidence="1">
    <location>
        <begin position="319"/>
        <end position="328"/>
    </location>
</feature>
<gene>
    <name evidence="3" type="ORF">OM076_43900</name>
</gene>
<reference evidence="3" key="1">
    <citation type="submission" date="2022-10" db="EMBL/GenBank/DDBJ databases">
        <title>The WGS of Solirubrobacter ginsenosidimutans DSM 21036.</title>
        <authorList>
            <person name="Jiang Z."/>
        </authorList>
    </citation>
    <scope>NUCLEOTIDE SEQUENCE</scope>
    <source>
        <strain evidence="3">DSM 21036</strain>
    </source>
</reference>
<dbReference type="RefSeq" id="WP_270046534.1">
    <property type="nucleotide sequence ID" value="NZ_JAPDOD010000097.1"/>
</dbReference>
<evidence type="ECO:0000256" key="1">
    <source>
        <dbReference type="SAM" id="MobiDB-lite"/>
    </source>
</evidence>
<dbReference type="InterPro" id="IPR011659">
    <property type="entry name" value="WD40"/>
</dbReference>
<dbReference type="SUPFAM" id="SSF69304">
    <property type="entry name" value="Tricorn protease N-terminal domain"/>
    <property type="match status" value="1"/>
</dbReference>
<evidence type="ECO:0000313" key="3">
    <source>
        <dbReference type="EMBL" id="MDA0167285.1"/>
    </source>
</evidence>
<dbReference type="Pfam" id="PF07676">
    <property type="entry name" value="PD40"/>
    <property type="match status" value="1"/>
</dbReference>
<feature type="compositionally biased region" description="Low complexity" evidence="1">
    <location>
        <begin position="305"/>
        <end position="318"/>
    </location>
</feature>
<keyword evidence="4" id="KW-1185">Reference proteome</keyword>
<keyword evidence="2" id="KW-0732">Signal</keyword>
<feature type="compositionally biased region" description="Low complexity" evidence="1">
    <location>
        <begin position="329"/>
        <end position="345"/>
    </location>
</feature>
<proteinExistence type="predicted"/>
<protein>
    <recommendedName>
        <fullName evidence="5">WD40 repeat domain-containing protein</fullName>
    </recommendedName>
</protein>
<evidence type="ECO:0000256" key="2">
    <source>
        <dbReference type="SAM" id="SignalP"/>
    </source>
</evidence>